<feature type="compositionally biased region" description="Low complexity" evidence="1">
    <location>
        <begin position="1"/>
        <end position="21"/>
    </location>
</feature>
<keyword evidence="3" id="KW-1185">Reference proteome</keyword>
<evidence type="ECO:0000313" key="3">
    <source>
        <dbReference type="Proteomes" id="UP000008021"/>
    </source>
</evidence>
<dbReference type="HOGENOM" id="CLU_1654965_0_0_1"/>
<feature type="region of interest" description="Disordered" evidence="1">
    <location>
        <begin position="1"/>
        <end position="68"/>
    </location>
</feature>
<evidence type="ECO:0000256" key="1">
    <source>
        <dbReference type="SAM" id="MobiDB-lite"/>
    </source>
</evidence>
<reference evidence="2" key="2">
    <citation type="submission" date="2018-05" db="EMBL/GenBank/DDBJ databases">
        <title>OmerRS3 (Oryza meridionalis Reference Sequence Version 3).</title>
        <authorList>
            <person name="Zhang J."/>
            <person name="Kudrna D."/>
            <person name="Lee S."/>
            <person name="Talag J."/>
            <person name="Welchert J."/>
            <person name="Wing R.A."/>
        </authorList>
    </citation>
    <scope>NUCLEOTIDE SEQUENCE [LARGE SCALE GENOMIC DNA]</scope>
    <source>
        <strain evidence="2">cv. OR44</strain>
    </source>
</reference>
<proteinExistence type="predicted"/>
<feature type="compositionally biased region" description="Polar residues" evidence="1">
    <location>
        <begin position="52"/>
        <end position="64"/>
    </location>
</feature>
<sequence length="160" mass="17524">MPRHLSPSSSLSLSLSSSLGKLGRRLERRSSGEKGDEESGAATAAGCGRSMEATSRVSNTNNHPAATANLLVGGDDAAVHGETAVARPCRRQLLLRLPPPGRRQPQRTHQAVAAFPSQCFSSRQTLRWQAQRQQQVISSHRRPWGPSPLRRCWKNRRTGQ</sequence>
<feature type="region of interest" description="Disordered" evidence="1">
    <location>
        <begin position="130"/>
        <end position="160"/>
    </location>
</feature>
<dbReference type="EnsemblPlants" id="OMERI06G17910.1">
    <property type="protein sequence ID" value="OMERI06G17910.1"/>
    <property type="gene ID" value="OMERI06G17910"/>
</dbReference>
<feature type="compositionally biased region" description="Basic and acidic residues" evidence="1">
    <location>
        <begin position="24"/>
        <end position="34"/>
    </location>
</feature>
<evidence type="ECO:0000313" key="2">
    <source>
        <dbReference type="EnsemblPlants" id="OMERI06G17910.1"/>
    </source>
</evidence>
<reference evidence="2" key="1">
    <citation type="submission" date="2015-04" db="UniProtKB">
        <authorList>
            <consortium name="EnsemblPlants"/>
        </authorList>
    </citation>
    <scope>IDENTIFICATION</scope>
</reference>
<dbReference type="AlphaFoldDB" id="A0A0E0E2H6"/>
<organism evidence="2">
    <name type="scientific">Oryza meridionalis</name>
    <dbReference type="NCBI Taxonomy" id="40149"/>
    <lineage>
        <taxon>Eukaryota</taxon>
        <taxon>Viridiplantae</taxon>
        <taxon>Streptophyta</taxon>
        <taxon>Embryophyta</taxon>
        <taxon>Tracheophyta</taxon>
        <taxon>Spermatophyta</taxon>
        <taxon>Magnoliopsida</taxon>
        <taxon>Liliopsida</taxon>
        <taxon>Poales</taxon>
        <taxon>Poaceae</taxon>
        <taxon>BOP clade</taxon>
        <taxon>Oryzoideae</taxon>
        <taxon>Oryzeae</taxon>
        <taxon>Oryzinae</taxon>
        <taxon>Oryza</taxon>
    </lineage>
</organism>
<dbReference type="Gramene" id="OMERI06G17910.1">
    <property type="protein sequence ID" value="OMERI06G17910.1"/>
    <property type="gene ID" value="OMERI06G17910"/>
</dbReference>
<name>A0A0E0E2H6_9ORYZ</name>
<dbReference type="Proteomes" id="UP000008021">
    <property type="component" value="Chromosome 6"/>
</dbReference>
<feature type="compositionally biased region" description="Basic residues" evidence="1">
    <location>
        <begin position="151"/>
        <end position="160"/>
    </location>
</feature>
<protein>
    <submittedName>
        <fullName evidence="2">Uncharacterized protein</fullName>
    </submittedName>
</protein>
<accession>A0A0E0E2H6</accession>